<dbReference type="SUPFAM" id="SSF46689">
    <property type="entry name" value="Homeodomain-like"/>
    <property type="match status" value="1"/>
</dbReference>
<evidence type="ECO:0000259" key="6">
    <source>
        <dbReference type="PROSITE" id="PS50016"/>
    </source>
</evidence>
<evidence type="ECO:0000313" key="9">
    <source>
        <dbReference type="Proteomes" id="UP000002630"/>
    </source>
</evidence>
<evidence type="ECO:0000259" key="7">
    <source>
        <dbReference type="PROSITE" id="PS50090"/>
    </source>
</evidence>
<evidence type="ECO:0000256" key="3">
    <source>
        <dbReference type="ARBA" id="ARBA00022833"/>
    </source>
</evidence>
<keyword evidence="1" id="KW-0479">Metal-binding</keyword>
<evidence type="ECO:0000256" key="4">
    <source>
        <dbReference type="PROSITE-ProRule" id="PRU00146"/>
    </source>
</evidence>
<sequence length="252" mass="26300">MRLAALAVLEESSEDNEEPANNANGVVDANESGEETESDGPEATAARRGDDGGSDAEADGTEEEEEEDICLVCCEVRDPDRILRCSNCSGGGSGMGIYHNECLPKPLESMPAEGEWVCPRCVTKKRKHGGPGAGGSKSTAVKNKGGGKEGGSKKTAAAAAAAAASRKRKVPSREDAGGGGGGADRGGEEGGGAKKPRRAWSSSMEALLATAVKKMGAGKWKEMEEDPEFDFEGMPANALRQKWRTLSQKRRS</sequence>
<feature type="compositionally biased region" description="Acidic residues" evidence="5">
    <location>
        <begin position="31"/>
        <end position="40"/>
    </location>
</feature>
<dbReference type="GO" id="GO:0008270">
    <property type="term" value="F:zinc ion binding"/>
    <property type="evidence" value="ECO:0007669"/>
    <property type="project" value="UniProtKB-KW"/>
</dbReference>
<accession>D8LN06</accession>
<evidence type="ECO:0008006" key="10">
    <source>
        <dbReference type="Google" id="ProtNLM"/>
    </source>
</evidence>
<proteinExistence type="predicted"/>
<feature type="region of interest" description="Disordered" evidence="5">
    <location>
        <begin position="124"/>
        <end position="202"/>
    </location>
</feature>
<dbReference type="InParanoid" id="D8LN06"/>
<keyword evidence="9" id="KW-1185">Reference proteome</keyword>
<feature type="compositionally biased region" description="Acidic residues" evidence="5">
    <location>
        <begin position="52"/>
        <end position="69"/>
    </location>
</feature>
<dbReference type="OrthoDB" id="608866at2759"/>
<dbReference type="PROSITE" id="PS50016">
    <property type="entry name" value="ZF_PHD_2"/>
    <property type="match status" value="1"/>
</dbReference>
<dbReference type="AlphaFoldDB" id="D8LN06"/>
<feature type="domain" description="Myb-like" evidence="7">
    <location>
        <begin position="192"/>
        <end position="247"/>
    </location>
</feature>
<dbReference type="InterPro" id="IPR001005">
    <property type="entry name" value="SANT/Myb"/>
</dbReference>
<dbReference type="STRING" id="2880.D8LN06"/>
<dbReference type="Gene3D" id="1.10.10.60">
    <property type="entry name" value="Homeodomain-like"/>
    <property type="match status" value="1"/>
</dbReference>
<dbReference type="Gene3D" id="3.30.40.10">
    <property type="entry name" value="Zinc/RING finger domain, C3HC4 (zinc finger)"/>
    <property type="match status" value="1"/>
</dbReference>
<gene>
    <name evidence="8" type="ORF">Esi_0422_0004</name>
</gene>
<dbReference type="InterPro" id="IPR019787">
    <property type="entry name" value="Znf_PHD-finger"/>
</dbReference>
<organism evidence="8 9">
    <name type="scientific">Ectocarpus siliculosus</name>
    <name type="common">Brown alga</name>
    <name type="synonym">Conferva siliculosa</name>
    <dbReference type="NCBI Taxonomy" id="2880"/>
    <lineage>
        <taxon>Eukaryota</taxon>
        <taxon>Sar</taxon>
        <taxon>Stramenopiles</taxon>
        <taxon>Ochrophyta</taxon>
        <taxon>PX clade</taxon>
        <taxon>Phaeophyceae</taxon>
        <taxon>Ectocarpales</taxon>
        <taxon>Ectocarpaceae</taxon>
        <taxon>Ectocarpus</taxon>
    </lineage>
</organism>
<dbReference type="SUPFAM" id="SSF57903">
    <property type="entry name" value="FYVE/PHD zinc finger"/>
    <property type="match status" value="1"/>
</dbReference>
<evidence type="ECO:0000256" key="2">
    <source>
        <dbReference type="ARBA" id="ARBA00022771"/>
    </source>
</evidence>
<dbReference type="Proteomes" id="UP000002630">
    <property type="component" value="Unassembled WGS sequence"/>
</dbReference>
<evidence type="ECO:0000256" key="1">
    <source>
        <dbReference type="ARBA" id="ARBA00022723"/>
    </source>
</evidence>
<name>D8LN06_ECTSI</name>
<keyword evidence="2 4" id="KW-0863">Zinc-finger</keyword>
<reference evidence="8 9" key="1">
    <citation type="journal article" date="2010" name="Nature">
        <title>The Ectocarpus genome and the independent evolution of multicellularity in brown algae.</title>
        <authorList>
            <person name="Cock J.M."/>
            <person name="Sterck L."/>
            <person name="Rouze P."/>
            <person name="Scornet D."/>
            <person name="Allen A.E."/>
            <person name="Amoutzias G."/>
            <person name="Anthouard V."/>
            <person name="Artiguenave F."/>
            <person name="Aury J.M."/>
            <person name="Badger J.H."/>
            <person name="Beszteri B."/>
            <person name="Billiau K."/>
            <person name="Bonnet E."/>
            <person name="Bothwell J.H."/>
            <person name="Bowler C."/>
            <person name="Boyen C."/>
            <person name="Brownlee C."/>
            <person name="Carrano C.J."/>
            <person name="Charrier B."/>
            <person name="Cho G.Y."/>
            <person name="Coelho S.M."/>
            <person name="Collen J."/>
            <person name="Corre E."/>
            <person name="Da Silva C."/>
            <person name="Delage L."/>
            <person name="Delaroque N."/>
            <person name="Dittami S.M."/>
            <person name="Doulbeau S."/>
            <person name="Elias M."/>
            <person name="Farnham G."/>
            <person name="Gachon C.M."/>
            <person name="Gschloessl B."/>
            <person name="Heesch S."/>
            <person name="Jabbari K."/>
            <person name="Jubin C."/>
            <person name="Kawai H."/>
            <person name="Kimura K."/>
            <person name="Kloareg B."/>
            <person name="Kupper F.C."/>
            <person name="Lang D."/>
            <person name="Le Bail A."/>
            <person name="Leblanc C."/>
            <person name="Lerouge P."/>
            <person name="Lohr M."/>
            <person name="Lopez P.J."/>
            <person name="Martens C."/>
            <person name="Maumus F."/>
            <person name="Michel G."/>
            <person name="Miranda-Saavedra D."/>
            <person name="Morales J."/>
            <person name="Moreau H."/>
            <person name="Motomura T."/>
            <person name="Nagasato C."/>
            <person name="Napoli C.A."/>
            <person name="Nelson D.R."/>
            <person name="Nyvall-Collen P."/>
            <person name="Peters A.F."/>
            <person name="Pommier C."/>
            <person name="Potin P."/>
            <person name="Poulain J."/>
            <person name="Quesneville H."/>
            <person name="Read B."/>
            <person name="Rensing S.A."/>
            <person name="Ritter A."/>
            <person name="Rousvoal S."/>
            <person name="Samanta M."/>
            <person name="Samson G."/>
            <person name="Schroeder D.C."/>
            <person name="Segurens B."/>
            <person name="Strittmatter M."/>
            <person name="Tonon T."/>
            <person name="Tregear J.W."/>
            <person name="Valentin K."/>
            <person name="von Dassow P."/>
            <person name="Yamagishi T."/>
            <person name="Van de Peer Y."/>
            <person name="Wincker P."/>
        </authorList>
    </citation>
    <scope>NUCLEOTIDE SEQUENCE [LARGE SCALE GENOMIC DNA]</scope>
    <source>
        <strain evidence="9">Ec32 / CCAP1310/4</strain>
    </source>
</reference>
<dbReference type="PROSITE" id="PS50090">
    <property type="entry name" value="MYB_LIKE"/>
    <property type="match status" value="1"/>
</dbReference>
<feature type="domain" description="PHD-type" evidence="6">
    <location>
        <begin position="67"/>
        <end position="124"/>
    </location>
</feature>
<dbReference type="InterPro" id="IPR013083">
    <property type="entry name" value="Znf_RING/FYVE/PHD"/>
</dbReference>
<dbReference type="InterPro" id="IPR009057">
    <property type="entry name" value="Homeodomain-like_sf"/>
</dbReference>
<keyword evidence="3" id="KW-0862">Zinc</keyword>
<evidence type="ECO:0000256" key="5">
    <source>
        <dbReference type="SAM" id="MobiDB-lite"/>
    </source>
</evidence>
<dbReference type="EMBL" id="FN649760">
    <property type="protein sequence ID" value="CBN76247.1"/>
    <property type="molecule type" value="Genomic_DNA"/>
</dbReference>
<dbReference type="InterPro" id="IPR011011">
    <property type="entry name" value="Znf_FYVE_PHD"/>
</dbReference>
<feature type="compositionally biased region" description="Low complexity" evidence="5">
    <location>
        <begin position="153"/>
        <end position="164"/>
    </location>
</feature>
<evidence type="ECO:0000313" key="8">
    <source>
        <dbReference type="EMBL" id="CBN76247.1"/>
    </source>
</evidence>
<protein>
    <recommendedName>
        <fullName evidence="10">PHD-type domain-containing protein</fullName>
    </recommendedName>
</protein>
<feature type="region of interest" description="Disordered" evidence="5">
    <location>
        <begin position="1"/>
        <end position="69"/>
    </location>
</feature>